<dbReference type="EMBL" id="AP019525">
    <property type="protein sequence ID" value="BBI90772.1"/>
    <property type="molecule type" value="Genomic_DNA"/>
</dbReference>
<proteinExistence type="predicted"/>
<evidence type="ECO:0000313" key="2">
    <source>
        <dbReference type="Proteomes" id="UP000424080"/>
    </source>
</evidence>
<accession>A0A5S9BZB2</accession>
<dbReference type="Proteomes" id="UP000424080">
    <property type="component" value="Segment"/>
</dbReference>
<name>A0A5S9BZB2_9CAUD</name>
<reference evidence="1 2" key="1">
    <citation type="journal article" date="2019" name="Arch. Virol.">
        <title>A novel jumbo Tenacibaculum maritimum lytic phage with head-fiber-like appendages.</title>
        <authorList>
            <person name="Kawato Y."/>
            <person name="Istiqomah I."/>
            <person name="Gaafar A.Y."/>
            <person name="Hanaoka M."/>
            <person name="Ishimaru K."/>
            <person name="Yasuike M."/>
            <person name="Nishiki I."/>
            <person name="Nakamura Y."/>
            <person name="Fujiwara A."/>
            <person name="Nakai T."/>
        </authorList>
    </citation>
    <scope>NUCLEOTIDE SEQUENCE [LARGE SCALE GENOMIC DNA]</scope>
    <source>
        <strain evidence="1 2">PTm5</strain>
    </source>
</reference>
<protein>
    <submittedName>
        <fullName evidence="1">Uncharacterized protein</fullName>
    </submittedName>
</protein>
<organism evidence="1 2">
    <name type="scientific">Tenacibaculum phage PTm5</name>
    <dbReference type="NCBI Taxonomy" id="2547426"/>
    <lineage>
        <taxon>Viruses</taxon>
        <taxon>Duplodnaviria</taxon>
        <taxon>Heunggongvirae</taxon>
        <taxon>Uroviricota</taxon>
        <taxon>Caudoviricetes</taxon>
        <taxon>Shirahamavirus</taxon>
        <taxon>Shirahamavirus PTm1</taxon>
    </lineage>
</organism>
<sequence length="77" mass="8774">MKKFPKFRLYLYNGHANLVKSNLRKSKFEFDTLDSATLEAVANATAKNKQVVIIKVLSTTKDEIVDFINPSTTIKRL</sequence>
<evidence type="ECO:0000313" key="1">
    <source>
        <dbReference type="EMBL" id="BBI90772.1"/>
    </source>
</evidence>